<sequence>MYYLAILRTVRIYIHCGQIVWFSCSLAIRLDADHVQNLLPGTIYQCIQRAFISWPFLADCRRHFYNINYLNNNDEL</sequence>
<name>A0A224Y083_9HEMI</name>
<protein>
    <submittedName>
        <fullName evidence="1">Putative secreted protein</fullName>
    </submittedName>
</protein>
<dbReference type="EMBL" id="GFTR01000638">
    <property type="protein sequence ID" value="JAW15788.1"/>
    <property type="molecule type" value="Transcribed_RNA"/>
</dbReference>
<evidence type="ECO:0000313" key="1">
    <source>
        <dbReference type="EMBL" id="JAW15788.1"/>
    </source>
</evidence>
<reference evidence="1" key="1">
    <citation type="journal article" date="2018" name="PLoS Negl. Trop. Dis.">
        <title>An insight into the salivary gland and fat body transcriptome of Panstrongylus lignarius (Hemiptera: Heteroptera), the main vector of Chagas disease in Peru.</title>
        <authorList>
            <person name="Nevoa J.C."/>
            <person name="Mendes M.T."/>
            <person name="da Silva M.V."/>
            <person name="Soares S.C."/>
            <person name="Oliveira C.J.F."/>
            <person name="Ribeiro J.M.C."/>
        </authorList>
    </citation>
    <scope>NUCLEOTIDE SEQUENCE</scope>
</reference>
<proteinExistence type="predicted"/>
<dbReference type="AlphaFoldDB" id="A0A224Y083"/>
<accession>A0A224Y083</accession>
<organism evidence="1">
    <name type="scientific">Panstrongylus lignarius</name>
    <dbReference type="NCBI Taxonomy" id="156445"/>
    <lineage>
        <taxon>Eukaryota</taxon>
        <taxon>Metazoa</taxon>
        <taxon>Ecdysozoa</taxon>
        <taxon>Arthropoda</taxon>
        <taxon>Hexapoda</taxon>
        <taxon>Insecta</taxon>
        <taxon>Pterygota</taxon>
        <taxon>Neoptera</taxon>
        <taxon>Paraneoptera</taxon>
        <taxon>Hemiptera</taxon>
        <taxon>Heteroptera</taxon>
        <taxon>Panheteroptera</taxon>
        <taxon>Cimicomorpha</taxon>
        <taxon>Reduviidae</taxon>
        <taxon>Triatominae</taxon>
        <taxon>Panstrongylus</taxon>
    </lineage>
</organism>